<feature type="transmembrane region" description="Helical" evidence="2">
    <location>
        <begin position="40"/>
        <end position="58"/>
    </location>
</feature>
<accession>A0A4P9JLX5</accession>
<sequence length="342" mass="39107">MVWGELKKNINKICTLINHYINNVIPKYVNNVLTKDGDMTTGQLIIIIIVGGVIGYLIGKAIIKCDILILMSFLIIFSFIIYLLFKNFEILIQKQQISIREKLFIYFYVFICFLIAFILFIILAYAIKIVIKSIIIKYFKNIIAECGGSESKESKELEKTFLLKKNTVKNDSDDDLGDISNLNFQKIAEEGEKMKITIKNVCNKQTMQFEDRDFGPIPKDDYIKQSGEFKNAFKKTNISNSRQTINIIKQEYSPGTSPGDKMLKNNNILKKSNNWDLIKSGKDFKEEMITTAGVFKSAIKKDFKDAFIDSSNSGIFNSMGGTSMELGNWQNKNNDNNDEKNK</sequence>
<proteinExistence type="predicted"/>
<feature type="transmembrane region" description="Helical" evidence="2">
    <location>
        <begin position="65"/>
        <end position="85"/>
    </location>
</feature>
<evidence type="ECO:0000313" key="3">
    <source>
        <dbReference type="EMBL" id="QCU82647.1"/>
    </source>
</evidence>
<dbReference type="AlphaFoldDB" id="A0A4P9JLX5"/>
<geneLocation type="mitochondrion" evidence="3"/>
<gene>
    <name evidence="3" type="primary">orf342</name>
</gene>
<dbReference type="EMBL" id="MH888186">
    <property type="protein sequence ID" value="QCU82647.1"/>
    <property type="molecule type" value="Genomic_DNA"/>
</dbReference>
<protein>
    <recommendedName>
        <fullName evidence="4">Transmembrane protein</fullName>
    </recommendedName>
</protein>
<reference evidence="3" key="1">
    <citation type="journal article" date="2019" name="Mitochondrial DNA Part B Resour">
        <title>The mitochondrial genome of the ciliate Pseudourostyla cristata (Ciliophora, Urostylida).</title>
        <authorList>
            <person name="Park K.-M."/>
            <person name="Min G.-S."/>
            <person name="Kim S."/>
        </authorList>
    </citation>
    <scope>NUCLEOTIDE SEQUENCE</scope>
</reference>
<feature type="region of interest" description="Disordered" evidence="1">
    <location>
        <begin position="323"/>
        <end position="342"/>
    </location>
</feature>
<feature type="transmembrane region" description="Helical" evidence="2">
    <location>
        <begin position="105"/>
        <end position="127"/>
    </location>
</feature>
<keyword evidence="2" id="KW-0472">Membrane</keyword>
<evidence type="ECO:0000256" key="1">
    <source>
        <dbReference type="SAM" id="MobiDB-lite"/>
    </source>
</evidence>
<keyword evidence="3" id="KW-0496">Mitochondrion</keyword>
<organism evidence="3">
    <name type="scientific">Pseudourostyla cristata</name>
    <dbReference type="NCBI Taxonomy" id="293816"/>
    <lineage>
        <taxon>Eukaryota</taxon>
        <taxon>Sar</taxon>
        <taxon>Alveolata</taxon>
        <taxon>Ciliophora</taxon>
        <taxon>Intramacronucleata</taxon>
        <taxon>Spirotrichea</taxon>
        <taxon>Stichotrichia</taxon>
        <taxon>Urostylida</taxon>
        <taxon>Pseudourostylidae</taxon>
        <taxon>Pseudourostyla</taxon>
    </lineage>
</organism>
<keyword evidence="2" id="KW-0812">Transmembrane</keyword>
<keyword evidence="2" id="KW-1133">Transmembrane helix</keyword>
<name>A0A4P9JLX5_9SPIT</name>
<evidence type="ECO:0008006" key="4">
    <source>
        <dbReference type="Google" id="ProtNLM"/>
    </source>
</evidence>
<evidence type="ECO:0000256" key="2">
    <source>
        <dbReference type="SAM" id="Phobius"/>
    </source>
</evidence>